<dbReference type="KEGG" id="sla:SERLADRAFT_491589"/>
<dbReference type="Proteomes" id="UP000008064">
    <property type="component" value="Unassembled WGS sequence"/>
</dbReference>
<organism>
    <name type="scientific">Serpula lacrymans var. lacrymans (strain S7.9)</name>
    <name type="common">Dry rot fungus</name>
    <dbReference type="NCBI Taxonomy" id="578457"/>
    <lineage>
        <taxon>Eukaryota</taxon>
        <taxon>Fungi</taxon>
        <taxon>Dikarya</taxon>
        <taxon>Basidiomycota</taxon>
        <taxon>Agaricomycotina</taxon>
        <taxon>Agaricomycetes</taxon>
        <taxon>Agaricomycetidae</taxon>
        <taxon>Boletales</taxon>
        <taxon>Coniophorineae</taxon>
        <taxon>Serpulaceae</taxon>
        <taxon>Serpula</taxon>
    </lineage>
</organism>
<evidence type="ECO:0000313" key="1">
    <source>
        <dbReference type="EMBL" id="EGO19399.1"/>
    </source>
</evidence>
<dbReference type="GeneID" id="18821703"/>
<sequence length="45" mass="4920">MSIAVYFGSSWKMSSSLTVHGTGPGIYPLHQSWTSREQGNEYNAG</sequence>
<accession>F8PC07</accession>
<dbReference type="HOGENOM" id="CLU_3207903_0_0_1"/>
<protein>
    <submittedName>
        <fullName evidence="1">Uncharacterized protein</fullName>
    </submittedName>
</protein>
<name>F8PC07_SERL9</name>
<gene>
    <name evidence="1" type="ORF">SERLADRAFT_491589</name>
</gene>
<dbReference type="AlphaFoldDB" id="F8PC07"/>
<reference evidence="1" key="1">
    <citation type="submission" date="2011-04" db="EMBL/GenBank/DDBJ databases">
        <title>Evolution of plant cell wall degrading machinery underlies the functional diversity of forest fungi.</title>
        <authorList>
            <consortium name="US DOE Joint Genome Institute (JGI-PGF)"/>
            <person name="Eastwood D.C."/>
            <person name="Floudas D."/>
            <person name="Binder M."/>
            <person name="Majcherczyk A."/>
            <person name="Schneider P."/>
            <person name="Aerts A."/>
            <person name="Asiegbu F.O."/>
            <person name="Baker S.E."/>
            <person name="Barry K."/>
            <person name="Bendiksby M."/>
            <person name="Blumentritt M."/>
            <person name="Coutinho P.M."/>
            <person name="Cullen D."/>
            <person name="Cullen D."/>
            <person name="Gathman A."/>
            <person name="Goodell B."/>
            <person name="Henrissat B."/>
            <person name="Ihrmark K."/>
            <person name="Kauserud H."/>
            <person name="Kohler A."/>
            <person name="LaButti K."/>
            <person name="Lapidus A."/>
            <person name="Lavin J.L."/>
            <person name="Lee Y.-H."/>
            <person name="Lindquist E."/>
            <person name="Lilly W."/>
            <person name="Lucas S."/>
            <person name="Morin E."/>
            <person name="Murat C."/>
            <person name="Oguiza J.A."/>
            <person name="Park J."/>
            <person name="Pisabarro A.G."/>
            <person name="Riley R."/>
            <person name="Rosling A."/>
            <person name="Salamov A."/>
            <person name="Schmidt O."/>
            <person name="Schmutz J."/>
            <person name="Skrede I."/>
            <person name="Stenlid J."/>
            <person name="Wiebenga A."/>
            <person name="Xie X."/>
            <person name="Kues U."/>
            <person name="Hibbett D.S."/>
            <person name="Hoffmeister D."/>
            <person name="Hogberg N."/>
            <person name="Martin F."/>
            <person name="Grigoriev I.V."/>
            <person name="Watkinson S.C."/>
        </authorList>
    </citation>
    <scope>NUCLEOTIDE SEQUENCE</scope>
    <source>
        <strain evidence="1">S7.9</strain>
    </source>
</reference>
<proteinExistence type="predicted"/>
<dbReference type="RefSeq" id="XP_007324120.1">
    <property type="nucleotide sequence ID" value="XM_007324058.1"/>
</dbReference>
<dbReference type="EMBL" id="GL945444">
    <property type="protein sequence ID" value="EGO19399.1"/>
    <property type="molecule type" value="Genomic_DNA"/>
</dbReference>